<dbReference type="AlphaFoldDB" id="A0A1A5IU07"/>
<proteinExistence type="predicted"/>
<keyword evidence="1" id="KW-0456">Lyase</keyword>
<evidence type="ECO:0000313" key="6">
    <source>
        <dbReference type="Proteomes" id="UP000093748"/>
    </source>
</evidence>
<evidence type="ECO:0000256" key="3">
    <source>
        <dbReference type="SAM" id="MobiDB-lite"/>
    </source>
</evidence>
<dbReference type="InterPro" id="IPR040190">
    <property type="entry name" value="MURQ/GCKR"/>
</dbReference>
<protein>
    <submittedName>
        <fullName evidence="5">N-acetylmuramic acid 6-phosphate etherase</fullName>
    </submittedName>
</protein>
<dbReference type="GeneID" id="66680953"/>
<dbReference type="InterPro" id="IPR005488">
    <property type="entry name" value="Etherase_MurQ"/>
</dbReference>
<evidence type="ECO:0000259" key="4">
    <source>
        <dbReference type="PROSITE" id="PS51464"/>
    </source>
</evidence>
<dbReference type="GO" id="GO:0097367">
    <property type="term" value="F:carbohydrate derivative binding"/>
    <property type="evidence" value="ECO:0007669"/>
    <property type="project" value="InterPro"/>
</dbReference>
<dbReference type="PANTHER" id="PTHR10088">
    <property type="entry name" value="GLUCOKINASE REGULATORY PROTEIN"/>
    <property type="match status" value="1"/>
</dbReference>
<keyword evidence="2" id="KW-0119">Carbohydrate metabolism</keyword>
<dbReference type="InterPro" id="IPR046348">
    <property type="entry name" value="SIS_dom_sf"/>
</dbReference>
<feature type="compositionally biased region" description="Basic and acidic residues" evidence="3">
    <location>
        <begin position="310"/>
        <end position="319"/>
    </location>
</feature>
<dbReference type="PROSITE" id="PS51464">
    <property type="entry name" value="SIS"/>
    <property type="match status" value="1"/>
</dbReference>
<dbReference type="PANTHER" id="PTHR10088:SF4">
    <property type="entry name" value="GLUCOKINASE REGULATORY PROTEIN"/>
    <property type="match status" value="1"/>
</dbReference>
<gene>
    <name evidence="5" type="ORF">BAE39_03840</name>
</gene>
<dbReference type="Pfam" id="PF13580">
    <property type="entry name" value="SIS_2"/>
    <property type="match status" value="1"/>
</dbReference>
<dbReference type="RefSeq" id="WP_032932453.1">
    <property type="nucleotide sequence ID" value="NZ_LZTH01000034.1"/>
</dbReference>
<accession>A0A1A5IU07</accession>
<comment type="caution">
    <text evidence="5">The sequence shown here is derived from an EMBL/GenBank/DDBJ whole genome shotgun (WGS) entry which is preliminary data.</text>
</comment>
<evidence type="ECO:0000256" key="1">
    <source>
        <dbReference type="ARBA" id="ARBA00023239"/>
    </source>
</evidence>
<dbReference type="CDD" id="cd05007">
    <property type="entry name" value="SIS_Etherase"/>
    <property type="match status" value="1"/>
</dbReference>
<dbReference type="NCBIfam" id="NF003915">
    <property type="entry name" value="PRK05441.1"/>
    <property type="match status" value="1"/>
</dbReference>
<dbReference type="Gene3D" id="3.40.50.10490">
    <property type="entry name" value="Glucose-6-phosphate isomerase like protein, domain 1"/>
    <property type="match status" value="1"/>
</dbReference>
<dbReference type="GO" id="GO:0009254">
    <property type="term" value="P:peptidoglycan turnover"/>
    <property type="evidence" value="ECO:0007669"/>
    <property type="project" value="TreeGrafter"/>
</dbReference>
<dbReference type="Proteomes" id="UP000093748">
    <property type="component" value="Unassembled WGS sequence"/>
</dbReference>
<organism evidence="5 6">
    <name type="scientific">Rhizobium loti</name>
    <name type="common">Mesorhizobium loti</name>
    <dbReference type="NCBI Taxonomy" id="381"/>
    <lineage>
        <taxon>Bacteria</taxon>
        <taxon>Pseudomonadati</taxon>
        <taxon>Pseudomonadota</taxon>
        <taxon>Alphaproteobacteria</taxon>
        <taxon>Hyphomicrobiales</taxon>
        <taxon>Phyllobacteriaceae</taxon>
        <taxon>Mesorhizobium</taxon>
    </lineage>
</organism>
<feature type="domain" description="SIS" evidence="4">
    <location>
        <begin position="53"/>
        <end position="216"/>
    </location>
</feature>
<dbReference type="SUPFAM" id="SSF53697">
    <property type="entry name" value="SIS domain"/>
    <property type="match status" value="1"/>
</dbReference>
<dbReference type="Gene3D" id="1.10.8.1080">
    <property type="match status" value="1"/>
</dbReference>
<dbReference type="EMBL" id="LZTJ01000001">
    <property type="protein sequence ID" value="OBP82688.1"/>
    <property type="molecule type" value="Genomic_DNA"/>
</dbReference>
<evidence type="ECO:0000313" key="5">
    <source>
        <dbReference type="EMBL" id="OBP82688.1"/>
    </source>
</evidence>
<dbReference type="GO" id="GO:0046348">
    <property type="term" value="P:amino sugar catabolic process"/>
    <property type="evidence" value="ECO:0007669"/>
    <property type="project" value="InterPro"/>
</dbReference>
<evidence type="ECO:0000256" key="2">
    <source>
        <dbReference type="ARBA" id="ARBA00023277"/>
    </source>
</evidence>
<dbReference type="OrthoDB" id="9813395at2"/>
<dbReference type="InterPro" id="IPR001347">
    <property type="entry name" value="SIS_dom"/>
</dbReference>
<name>A0A1A5IU07_RHILI</name>
<dbReference type="GO" id="GO:0016835">
    <property type="term" value="F:carbon-oxygen lyase activity"/>
    <property type="evidence" value="ECO:0007669"/>
    <property type="project" value="InterPro"/>
</dbReference>
<reference evidence="6" key="1">
    <citation type="submission" date="2016-06" db="EMBL/GenBank/DDBJ databases">
        <title>NZP2037 Pacbio-Illumina hybrid assembly.</title>
        <authorList>
            <person name="Ramsay J.P."/>
        </authorList>
    </citation>
    <scope>NUCLEOTIDE SEQUENCE [LARGE SCALE GENOMIC DNA]</scope>
    <source>
        <strain evidence="6">R7ANS::ICEMlSym2042</strain>
    </source>
</reference>
<sequence>MAETRTEALHRNAEGLDIQAPEAILVSLADAQIEAAKAVRNAIPAIARAAEIIASRLNGGGKLAYAAAGSSGLMALADALELPGTFGIQRDRIAILIAGGDEAFKALAGGPEDDTEEATAAVAKAGIGAGDCLIALSASGTTPYAVRAIEDARRRGAATIGIANNKDSALLRQAETAILLETPPEVIAGSTRMGAGTAQKIALNMLSTLTAVHLGHVHDGYMVNLMADNIKLRDRAARIVAAISGRDRDEAARLLEKSGGAVKTAILLAAGADSADAAEKLLEGTGQKLRPALSAIEGSKGPKTSVLIKTEPEKGQQGD</sequence>
<feature type="region of interest" description="Disordered" evidence="3">
    <location>
        <begin position="293"/>
        <end position="319"/>
    </location>
</feature>
<dbReference type="GO" id="GO:0016803">
    <property type="term" value="F:ether hydrolase activity"/>
    <property type="evidence" value="ECO:0007669"/>
    <property type="project" value="TreeGrafter"/>
</dbReference>